<dbReference type="Proteomes" id="UP001652662">
    <property type="component" value="Chromosome 12"/>
</dbReference>
<name>A0ABM4K4N0_EQUPR</name>
<gene>
    <name evidence="3" type="primary">GREP1</name>
</gene>
<evidence type="ECO:0000313" key="3">
    <source>
        <dbReference type="RefSeq" id="XP_070423132.1"/>
    </source>
</evidence>
<proteinExistence type="predicted"/>
<organism evidence="2 3">
    <name type="scientific">Equus przewalskii</name>
    <name type="common">Przewalski's horse</name>
    <name type="synonym">Equus caballus przewalskii</name>
    <dbReference type="NCBI Taxonomy" id="9798"/>
    <lineage>
        <taxon>Eukaryota</taxon>
        <taxon>Metazoa</taxon>
        <taxon>Chordata</taxon>
        <taxon>Craniata</taxon>
        <taxon>Vertebrata</taxon>
        <taxon>Euteleostomi</taxon>
        <taxon>Mammalia</taxon>
        <taxon>Eutheria</taxon>
        <taxon>Laurasiatheria</taxon>
        <taxon>Perissodactyla</taxon>
        <taxon>Equidae</taxon>
        <taxon>Equus</taxon>
    </lineage>
</organism>
<feature type="region of interest" description="Disordered" evidence="1">
    <location>
        <begin position="201"/>
        <end position="221"/>
    </location>
</feature>
<evidence type="ECO:0000313" key="2">
    <source>
        <dbReference type="Proteomes" id="UP001652662"/>
    </source>
</evidence>
<feature type="region of interest" description="Disordered" evidence="1">
    <location>
        <begin position="257"/>
        <end position="276"/>
    </location>
</feature>
<reference evidence="3" key="1">
    <citation type="submission" date="2025-08" db="UniProtKB">
        <authorList>
            <consortium name="RefSeq"/>
        </authorList>
    </citation>
    <scope>IDENTIFICATION</scope>
    <source>
        <tissue evidence="3">Blood</tissue>
    </source>
</reference>
<dbReference type="GeneID" id="103551647"/>
<evidence type="ECO:0000256" key="1">
    <source>
        <dbReference type="SAM" id="MobiDB-lite"/>
    </source>
</evidence>
<protein>
    <submittedName>
        <fullName evidence="3">Glycine-rich extracellular protein 1 isoform X36</fullName>
    </submittedName>
</protein>
<dbReference type="RefSeq" id="XP_070423132.1">
    <property type="nucleotide sequence ID" value="XM_070567031.1"/>
</dbReference>
<feature type="region of interest" description="Disordered" evidence="1">
    <location>
        <begin position="405"/>
        <end position="433"/>
    </location>
</feature>
<sequence length="455" mass="45142">MKPANEGEPCPGPSWHFPAISIPAPSVCLNLPNPWLTVPTSVSPGFGSRNGLGVSAFPGAGALPGIGGIVKPQKPGYANGNGMGTRAFLGVGAQPGLAAQNGFGPGFGGGGKPQKPGPAAQNGYGPGFGGAVKPQKPGQETQNGYGAGFRGGMKPQKPGYIQGNGLGAQPGPVTQNGYGPGFGGAVKPQKPGFGNGNGLGAQPGLPAQNGYPAGPPAQNGYGAGPQVPIGYGPGIGEGMKLQKPVYRNGLAARAFPGQRAQPGLGEGVKPQKPGYGNGNGLGAQPAPTAAIQWGLKPQKAGYQPLNGYGPGAEVGFGGGLQPQKVGFGYWNGGLGAGVFPEARPQPGFPGANGFRNGYEEEVLVDSRAAAPAPEGNGQAASLRGSPWPSLQPWGAALKPGYAAGGTYPGVSSQPGPYGQLRPDLGPGPFGGPEVKRDISDLLGNGYGGRCPLGKC</sequence>
<accession>A0ABM4K4N0</accession>
<feature type="region of interest" description="Disordered" evidence="1">
    <location>
        <begin position="106"/>
        <end position="144"/>
    </location>
</feature>
<keyword evidence="2" id="KW-1185">Reference proteome</keyword>